<feature type="transmembrane region" description="Helical" evidence="4">
    <location>
        <begin position="92"/>
        <end position="113"/>
    </location>
</feature>
<dbReference type="PANTHER" id="PTHR12378:SF7">
    <property type="entry name" value="DESUMOYLATING ISOPEPTIDASE 1"/>
    <property type="match status" value="1"/>
</dbReference>
<reference evidence="6 7" key="1">
    <citation type="journal article" date="2014" name="PLoS Genet.">
        <title>Analysis of the Phlebiopsis gigantea genome, transcriptome and secretome provides insight into its pioneer colonization strategies of wood.</title>
        <authorList>
            <person name="Hori C."/>
            <person name="Ishida T."/>
            <person name="Igarashi K."/>
            <person name="Samejima M."/>
            <person name="Suzuki H."/>
            <person name="Master E."/>
            <person name="Ferreira P."/>
            <person name="Ruiz-Duenas F.J."/>
            <person name="Held B."/>
            <person name="Canessa P."/>
            <person name="Larrondo L.F."/>
            <person name="Schmoll M."/>
            <person name="Druzhinina I.S."/>
            <person name="Kubicek C.P."/>
            <person name="Gaskell J.A."/>
            <person name="Kersten P."/>
            <person name="St John F."/>
            <person name="Glasner J."/>
            <person name="Sabat G."/>
            <person name="Splinter BonDurant S."/>
            <person name="Syed K."/>
            <person name="Yadav J."/>
            <person name="Mgbeahuruike A.C."/>
            <person name="Kovalchuk A."/>
            <person name="Asiegbu F.O."/>
            <person name="Lackner G."/>
            <person name="Hoffmeister D."/>
            <person name="Rencoret J."/>
            <person name="Gutierrez A."/>
            <person name="Sun H."/>
            <person name="Lindquist E."/>
            <person name="Barry K."/>
            <person name="Riley R."/>
            <person name="Grigoriev I.V."/>
            <person name="Henrissat B."/>
            <person name="Kues U."/>
            <person name="Berka R.M."/>
            <person name="Martinez A.T."/>
            <person name="Covert S.F."/>
            <person name="Blanchette R.A."/>
            <person name="Cullen D."/>
        </authorList>
    </citation>
    <scope>NUCLEOTIDE SEQUENCE [LARGE SCALE GENOMIC DNA]</scope>
    <source>
        <strain evidence="6 7">11061_1 CR5-6</strain>
    </source>
</reference>
<keyword evidence="4" id="KW-0472">Membrane</keyword>
<gene>
    <name evidence="6" type="ORF">PHLGIDRAFT_123694</name>
</gene>
<keyword evidence="3" id="KW-0378">Hydrolase</keyword>
<sequence length="145" mass="16288">MGYTTVSRERFESWLEEKKSQYKHDKYHPLKFNCNSFTEECVEFLTGRAVPEWLLGQPQLLATTPRGELICSLLTICYLPPARLGFRLLRMYLTHCTAMAAVPALIGILPTALVTSSGFVGVVKMARVIEEAEIPPPIPFLGGWD</sequence>
<keyword evidence="2" id="KW-0645">Protease</keyword>
<dbReference type="HOGENOM" id="CLU_1787526_0_0_1"/>
<dbReference type="GO" id="GO:0006508">
    <property type="term" value="P:proteolysis"/>
    <property type="evidence" value="ECO:0007669"/>
    <property type="project" value="UniProtKB-KW"/>
</dbReference>
<evidence type="ECO:0000256" key="4">
    <source>
        <dbReference type="SAM" id="Phobius"/>
    </source>
</evidence>
<dbReference type="GO" id="GO:0070646">
    <property type="term" value="P:protein modification by small protein removal"/>
    <property type="evidence" value="ECO:0007669"/>
    <property type="project" value="TreeGrafter"/>
</dbReference>
<dbReference type="GO" id="GO:0008233">
    <property type="term" value="F:peptidase activity"/>
    <property type="evidence" value="ECO:0007669"/>
    <property type="project" value="UniProtKB-KW"/>
</dbReference>
<keyword evidence="4" id="KW-1133">Transmembrane helix</keyword>
<dbReference type="PROSITE" id="PS51858">
    <property type="entry name" value="PPPDE"/>
    <property type="match status" value="1"/>
</dbReference>
<dbReference type="EMBL" id="KN840962">
    <property type="protein sequence ID" value="KIP01080.1"/>
    <property type="molecule type" value="Genomic_DNA"/>
</dbReference>
<protein>
    <recommendedName>
        <fullName evidence="5">PPPDE domain-containing protein</fullName>
    </recommendedName>
</protein>
<keyword evidence="4" id="KW-0812">Transmembrane</keyword>
<evidence type="ECO:0000256" key="3">
    <source>
        <dbReference type="ARBA" id="ARBA00022801"/>
    </source>
</evidence>
<evidence type="ECO:0000256" key="2">
    <source>
        <dbReference type="ARBA" id="ARBA00022670"/>
    </source>
</evidence>
<accession>A0A0C3S107</accession>
<dbReference type="AlphaFoldDB" id="A0A0C3S107"/>
<evidence type="ECO:0000313" key="7">
    <source>
        <dbReference type="Proteomes" id="UP000053257"/>
    </source>
</evidence>
<dbReference type="PANTHER" id="PTHR12378">
    <property type="entry name" value="DESUMOYLATING ISOPEPTIDASE"/>
    <property type="match status" value="1"/>
</dbReference>
<dbReference type="InterPro" id="IPR042266">
    <property type="entry name" value="PPPDE_sf"/>
</dbReference>
<evidence type="ECO:0000259" key="5">
    <source>
        <dbReference type="PROSITE" id="PS51858"/>
    </source>
</evidence>
<evidence type="ECO:0000313" key="6">
    <source>
        <dbReference type="EMBL" id="KIP01080.1"/>
    </source>
</evidence>
<name>A0A0C3S107_PHLG1</name>
<proteinExistence type="inferred from homology"/>
<feature type="domain" description="PPPDE" evidence="5">
    <location>
        <begin position="1"/>
        <end position="75"/>
    </location>
</feature>
<dbReference type="OrthoDB" id="21221at2759"/>
<organism evidence="6 7">
    <name type="scientific">Phlebiopsis gigantea (strain 11061_1 CR5-6)</name>
    <name type="common">White-rot fungus</name>
    <name type="synonym">Peniophora gigantea</name>
    <dbReference type="NCBI Taxonomy" id="745531"/>
    <lineage>
        <taxon>Eukaryota</taxon>
        <taxon>Fungi</taxon>
        <taxon>Dikarya</taxon>
        <taxon>Basidiomycota</taxon>
        <taxon>Agaricomycotina</taxon>
        <taxon>Agaricomycetes</taxon>
        <taxon>Polyporales</taxon>
        <taxon>Phanerochaetaceae</taxon>
        <taxon>Phlebiopsis</taxon>
    </lineage>
</organism>
<dbReference type="Pfam" id="PF05903">
    <property type="entry name" value="Peptidase_C97"/>
    <property type="match status" value="1"/>
</dbReference>
<keyword evidence="7" id="KW-1185">Reference proteome</keyword>
<dbReference type="Proteomes" id="UP000053257">
    <property type="component" value="Unassembled WGS sequence"/>
</dbReference>
<dbReference type="STRING" id="745531.A0A0C3S107"/>
<evidence type="ECO:0000256" key="1">
    <source>
        <dbReference type="ARBA" id="ARBA00008140"/>
    </source>
</evidence>
<dbReference type="InterPro" id="IPR008580">
    <property type="entry name" value="PPPDE_dom"/>
</dbReference>
<comment type="similarity">
    <text evidence="1">Belongs to the DeSI family.</text>
</comment>
<dbReference type="Gene3D" id="3.90.1720.30">
    <property type="entry name" value="PPPDE domains"/>
    <property type="match status" value="1"/>
</dbReference>